<dbReference type="EMBL" id="CAXAMN010016557">
    <property type="protein sequence ID" value="CAK9048478.1"/>
    <property type="molecule type" value="Genomic_DNA"/>
</dbReference>
<keyword evidence="11" id="KW-1185">Reference proteome</keyword>
<keyword evidence="6" id="KW-0175">Coiled coil</keyword>
<feature type="coiled-coil region" evidence="6">
    <location>
        <begin position="418"/>
        <end position="459"/>
    </location>
</feature>
<feature type="compositionally biased region" description="Low complexity" evidence="7">
    <location>
        <begin position="110"/>
        <end position="124"/>
    </location>
</feature>
<dbReference type="InterPro" id="IPR011992">
    <property type="entry name" value="EF-hand-dom_pair"/>
</dbReference>
<feature type="transmembrane region" description="Helical" evidence="8">
    <location>
        <begin position="720"/>
        <end position="745"/>
    </location>
</feature>
<protein>
    <recommendedName>
        <fullName evidence="9">EF-hand domain-containing protein</fullName>
    </recommendedName>
</protein>
<sequence>MCCSCVAPEAPITAPPREGVMSGSWQKISCPSGMVLSEPLTLCGRYSGCGPENYSWSTRSYCSSTCATSYGDCDSEAVCQTCIPTGTVSASTTTTTRPSFPYGASETCPDKPTTTTTTPNPYGTRRWEQVGIANRSACRGKNVNDNNQSYYTVRAAQSLEDCQELCRADFPRCKGIEYSKGRCELWTRVDGIFIAKELNGFTCMRFGWQTRALFRFGGEAACRGKGSTYLVKVAHSVEECKAQCSAADLCTGIEFSMGRCEIWQSPIEFYVFRSGFACFRPSAGHRPGDEAFPHQGLISLEWADRMICGEDMTRKILRSFSREVLRYMWVELKETKDLAAITMVQPAPPAWFDRATGQKTCAKDEHAPSTPLPSNTSTPRCRSQLGSRLSLRLTGFETLLGQLRAQYVTEVSELHAHLTEAHAQITRLTLVRDDMEEEMEKIRSENEDLLQDLHLKEVRQSKSSRVSLGEQLMTCSMESVPSSQKTFPTHVNAAMAKRHEQLPTVNADQVLEVMDDERASIASLEALFKETDMRKGVLAADEYASESDSEIERRLKRLPRVERARIWFQSNDYEMLMALSLSLYVVWMAFELQFYGVISGYDLGVYDFRVPVEEIPSWDSVFQVGDACFTAFYGMDVIVRMCLLRKVFWHHCLNYVDVAVALASTAQLLLTNMPINPVLFRLLRLGKLARAIRMLHMTSIFQSLQLLVKCLVSSSNMLFWSFILLVVVQSVAGLMLSTLCMDFIMSPDKNLELREAVFRYYGTFSRTFLTMFEIMFANWSPPCRVLVEHISEWFSVFFLLYRCVLGFAVLNIINAVFVQQTMKTASSDEELAFKQREKEIAAYTRKVKKLFQTMDASGNGAINLQEFAKLVQSPKLKFWMGQLELEYHDMLSLFEFLDNGDGEITLLEFIDGACRLRGQAKALDVWRLETKLEVLLEEVINRLALNNAGISSWSLVGPEHNVKSTTVQQIFNASSYSHIKSNHIVRQVS</sequence>
<evidence type="ECO:0000256" key="6">
    <source>
        <dbReference type="SAM" id="Coils"/>
    </source>
</evidence>
<evidence type="ECO:0000256" key="1">
    <source>
        <dbReference type="ARBA" id="ARBA00004141"/>
    </source>
</evidence>
<dbReference type="InterPro" id="IPR018247">
    <property type="entry name" value="EF_Hand_1_Ca_BS"/>
</dbReference>
<keyword evidence="2 8" id="KW-0812">Transmembrane</keyword>
<dbReference type="Gene3D" id="3.50.4.10">
    <property type="entry name" value="Hepatocyte Growth Factor"/>
    <property type="match status" value="1"/>
</dbReference>
<dbReference type="PROSITE" id="PS50222">
    <property type="entry name" value="EF_HAND_2"/>
    <property type="match status" value="1"/>
</dbReference>
<organism evidence="10 11">
    <name type="scientific">Durusdinium trenchii</name>
    <dbReference type="NCBI Taxonomy" id="1381693"/>
    <lineage>
        <taxon>Eukaryota</taxon>
        <taxon>Sar</taxon>
        <taxon>Alveolata</taxon>
        <taxon>Dinophyceae</taxon>
        <taxon>Suessiales</taxon>
        <taxon>Symbiodiniaceae</taxon>
        <taxon>Durusdinium</taxon>
    </lineage>
</organism>
<evidence type="ECO:0000259" key="9">
    <source>
        <dbReference type="PROSITE" id="PS50222"/>
    </source>
</evidence>
<feature type="compositionally biased region" description="Low complexity" evidence="7">
    <location>
        <begin position="368"/>
        <end position="381"/>
    </location>
</feature>
<dbReference type="Pfam" id="PF00520">
    <property type="entry name" value="Ion_trans"/>
    <property type="match status" value="1"/>
</dbReference>
<dbReference type="Gene3D" id="1.10.238.10">
    <property type="entry name" value="EF-hand"/>
    <property type="match status" value="1"/>
</dbReference>
<dbReference type="Gene3D" id="1.10.287.70">
    <property type="match status" value="1"/>
</dbReference>
<dbReference type="InterPro" id="IPR002048">
    <property type="entry name" value="EF_hand_dom"/>
</dbReference>
<feature type="region of interest" description="Disordered" evidence="7">
    <location>
        <begin position="356"/>
        <end position="381"/>
    </location>
</feature>
<dbReference type="CDD" id="cd00051">
    <property type="entry name" value="EFh"/>
    <property type="match status" value="1"/>
</dbReference>
<keyword evidence="3" id="KW-0106">Calcium</keyword>
<dbReference type="InterPro" id="IPR005821">
    <property type="entry name" value="Ion_trans_dom"/>
</dbReference>
<feature type="transmembrane region" description="Helical" evidence="8">
    <location>
        <begin position="799"/>
        <end position="818"/>
    </location>
</feature>
<comment type="caution">
    <text evidence="10">The sequence shown here is derived from an EMBL/GenBank/DDBJ whole genome shotgun (WGS) entry which is preliminary data.</text>
</comment>
<dbReference type="InterPro" id="IPR027359">
    <property type="entry name" value="Volt_channel_dom_sf"/>
</dbReference>
<accession>A0ABP0MAG4</accession>
<reference evidence="10 11" key="1">
    <citation type="submission" date="2024-02" db="EMBL/GenBank/DDBJ databases">
        <authorList>
            <person name="Chen Y."/>
            <person name="Shah S."/>
            <person name="Dougan E. K."/>
            <person name="Thang M."/>
            <person name="Chan C."/>
        </authorList>
    </citation>
    <scope>NUCLEOTIDE SEQUENCE [LARGE SCALE GENOMIC DNA]</scope>
</reference>
<dbReference type="Gene3D" id="1.20.120.350">
    <property type="entry name" value="Voltage-gated potassium channels. Chain C"/>
    <property type="match status" value="1"/>
</dbReference>
<name>A0ABP0MAG4_9DINO</name>
<dbReference type="PROSITE" id="PS00018">
    <property type="entry name" value="EF_HAND_1"/>
    <property type="match status" value="1"/>
</dbReference>
<proteinExistence type="predicted"/>
<feature type="transmembrane region" description="Helical" evidence="8">
    <location>
        <begin position="757"/>
        <end position="779"/>
    </location>
</feature>
<feature type="region of interest" description="Disordered" evidence="7">
    <location>
        <begin position="101"/>
        <end position="124"/>
    </location>
</feature>
<evidence type="ECO:0000256" key="4">
    <source>
        <dbReference type="ARBA" id="ARBA00022989"/>
    </source>
</evidence>
<evidence type="ECO:0000256" key="8">
    <source>
        <dbReference type="SAM" id="Phobius"/>
    </source>
</evidence>
<evidence type="ECO:0000256" key="7">
    <source>
        <dbReference type="SAM" id="MobiDB-lite"/>
    </source>
</evidence>
<dbReference type="SUPFAM" id="SSF47473">
    <property type="entry name" value="EF-hand"/>
    <property type="match status" value="1"/>
</dbReference>
<evidence type="ECO:0000256" key="5">
    <source>
        <dbReference type="ARBA" id="ARBA00023136"/>
    </source>
</evidence>
<evidence type="ECO:0000256" key="3">
    <source>
        <dbReference type="ARBA" id="ARBA00022837"/>
    </source>
</evidence>
<dbReference type="Proteomes" id="UP001642484">
    <property type="component" value="Unassembled WGS sequence"/>
</dbReference>
<feature type="domain" description="EF-hand" evidence="9">
    <location>
        <begin position="842"/>
        <end position="877"/>
    </location>
</feature>
<comment type="subcellular location">
    <subcellularLocation>
        <location evidence="1">Membrane</location>
        <topology evidence="1">Multi-pass membrane protein</topology>
    </subcellularLocation>
</comment>
<evidence type="ECO:0000256" key="2">
    <source>
        <dbReference type="ARBA" id="ARBA00022692"/>
    </source>
</evidence>
<evidence type="ECO:0000313" key="10">
    <source>
        <dbReference type="EMBL" id="CAK9048478.1"/>
    </source>
</evidence>
<gene>
    <name evidence="10" type="ORF">CCMP2556_LOCUS24963</name>
</gene>
<dbReference type="SMART" id="SM00054">
    <property type="entry name" value="EFh"/>
    <property type="match status" value="2"/>
</dbReference>
<keyword evidence="5 8" id="KW-0472">Membrane</keyword>
<keyword evidence="4 8" id="KW-1133">Transmembrane helix</keyword>
<evidence type="ECO:0000313" key="11">
    <source>
        <dbReference type="Proteomes" id="UP001642484"/>
    </source>
</evidence>